<dbReference type="EMBL" id="VUNB01000003">
    <property type="protein sequence ID" value="MST68882.1"/>
    <property type="molecule type" value="Genomic_DNA"/>
</dbReference>
<dbReference type="Pfam" id="PF02880">
    <property type="entry name" value="PGM_PMM_III"/>
    <property type="match status" value="1"/>
</dbReference>
<dbReference type="InterPro" id="IPR050060">
    <property type="entry name" value="Phosphoglucosamine_mutase"/>
</dbReference>
<comment type="cofactor">
    <cofactor evidence="1">
        <name>Mg(2+)</name>
        <dbReference type="ChEBI" id="CHEBI:18420"/>
    </cofactor>
</comment>
<dbReference type="AlphaFoldDB" id="A0A6A8M6A2"/>
<sequence length="501" mass="54401">MRKNKFLELQNGSDIRGVALPGVEGEEVNLTKLEAMRIGASFANWLTYKLNINPLNLKICVGQDPRLSGDELAEGLMRGIAYVGSQIEYAGLASTPAMFMSTVMPYYEFDGAVMITASHLPFNRNGFKFFTAGGGLDKEDVEQILKFASKINFQPDFPYEYEKVQLMDMYAATLRQMITNGLKSDLKGMHIVIDAGNGSGGFFATQVLQPLGADIRGSQFLEPDGHFPNHIPNPENKEAMASICQAVKDSGADLGIIFDTDVDRISAVDGKGQPISRNHIIALAAALAADDHPGGTVVTDSITSDELTDFLQGTLGLKHFRFKRGYRNVINKAADLQKAGEDAFLAIETSGHCAFSDNYFMDDGAFLAVNIIVAAAKIKKENGGDIRSLIADLSSPEEASEFRLNITDPEFAEKADQVLAAIEEFANSHEGYSVVSPNYEGIRVNFNLDGAKGWFLARKSLHDPVLPVNIESEKNGGVRKVADMLAQLLAGMDGIDEGPLK</sequence>
<dbReference type="RefSeq" id="WP_154572349.1">
    <property type="nucleotide sequence ID" value="NZ_VUNB01000003.1"/>
</dbReference>
<evidence type="ECO:0000256" key="3">
    <source>
        <dbReference type="ARBA" id="ARBA00022553"/>
    </source>
</evidence>
<comment type="caution">
    <text evidence="7">The sequence shown here is derived from an EMBL/GenBank/DDBJ whole genome shotgun (WGS) entry which is preliminary data.</text>
</comment>
<keyword evidence="3" id="KW-0597">Phosphoprotein</keyword>
<protein>
    <submittedName>
        <fullName evidence="7">Phosphomannomutase/phosphoglucomutase</fullName>
    </submittedName>
</protein>
<dbReference type="GO" id="GO:0005975">
    <property type="term" value="P:carbohydrate metabolic process"/>
    <property type="evidence" value="ECO:0007669"/>
    <property type="project" value="InterPro"/>
</dbReference>
<dbReference type="Gene3D" id="3.40.120.10">
    <property type="entry name" value="Alpha-D-Glucose-1,6-Bisphosphate, subunit A, domain 3"/>
    <property type="match status" value="3"/>
</dbReference>
<evidence type="ECO:0000256" key="2">
    <source>
        <dbReference type="ARBA" id="ARBA00010231"/>
    </source>
</evidence>
<dbReference type="PANTHER" id="PTHR42946">
    <property type="entry name" value="PHOSPHOHEXOSE MUTASE"/>
    <property type="match status" value="1"/>
</dbReference>
<dbReference type="PRINTS" id="PR00509">
    <property type="entry name" value="PGMPMM"/>
</dbReference>
<gene>
    <name evidence="7" type="ORF">FYJ66_04655</name>
</gene>
<proteinExistence type="inferred from homology"/>
<dbReference type="Gene3D" id="3.30.310.50">
    <property type="entry name" value="Alpha-D-phosphohexomutase, C-terminal domain"/>
    <property type="match status" value="1"/>
</dbReference>
<accession>A0A6A8M6A2</accession>
<dbReference type="GO" id="GO:0004615">
    <property type="term" value="F:phosphomannomutase activity"/>
    <property type="evidence" value="ECO:0007669"/>
    <property type="project" value="TreeGrafter"/>
</dbReference>
<feature type="domain" description="Alpha-D-phosphohexomutase alpha/beta/alpha" evidence="5">
    <location>
        <begin position="170"/>
        <end position="272"/>
    </location>
</feature>
<dbReference type="Pfam" id="PF02878">
    <property type="entry name" value="PGM_PMM_I"/>
    <property type="match status" value="1"/>
</dbReference>
<dbReference type="InterPro" id="IPR005844">
    <property type="entry name" value="A-D-PHexomutase_a/b/a-I"/>
</dbReference>
<dbReference type="PANTHER" id="PTHR42946:SF1">
    <property type="entry name" value="PHOSPHOGLUCOMUTASE (ALPHA-D-GLUCOSE-1,6-BISPHOSPHATE-DEPENDENT)"/>
    <property type="match status" value="1"/>
</dbReference>
<dbReference type="InterPro" id="IPR005846">
    <property type="entry name" value="A-D-PHexomutase_a/b/a-III"/>
</dbReference>
<dbReference type="FunFam" id="3.40.120.10:FF:000010">
    <property type="entry name" value="phosphomannomutase/phosphoglucomutase isoform X1"/>
    <property type="match status" value="1"/>
</dbReference>
<evidence type="ECO:0000313" key="7">
    <source>
        <dbReference type="EMBL" id="MST68882.1"/>
    </source>
</evidence>
<dbReference type="InterPro" id="IPR016055">
    <property type="entry name" value="A-D-PHexomutase_a/b/a-I/II/III"/>
</dbReference>
<reference evidence="7" key="1">
    <citation type="submission" date="2019-09" db="EMBL/GenBank/DDBJ databases">
        <title>In-depth cultivation of the pig gut microbiome towards novel bacterial diversity and tailored functional studies.</title>
        <authorList>
            <person name="Wylensek D."/>
            <person name="Hitch T.C.A."/>
            <person name="Clavel T."/>
        </authorList>
    </citation>
    <scope>NUCLEOTIDE SEQUENCE</scope>
    <source>
        <strain evidence="7">RF-744-FAT-WT-3</strain>
    </source>
</reference>
<dbReference type="Pfam" id="PF02879">
    <property type="entry name" value="PGM_PMM_II"/>
    <property type="match status" value="1"/>
</dbReference>
<feature type="domain" description="Alpha-D-phosphohexomutase alpha/beta/alpha" evidence="6">
    <location>
        <begin position="278"/>
        <end position="380"/>
    </location>
</feature>
<organism evidence="7">
    <name type="scientific">Baileyella intestinalis</name>
    <dbReference type="NCBI Taxonomy" id="2606709"/>
    <lineage>
        <taxon>Bacteria</taxon>
        <taxon>Bacillati</taxon>
        <taxon>Bacillota</taxon>
        <taxon>Clostridia</taxon>
        <taxon>Peptostreptococcales</taxon>
        <taxon>Anaerovoracaceae</taxon>
        <taxon>Baileyella</taxon>
    </lineage>
</organism>
<comment type="similarity">
    <text evidence="2">Belongs to the phosphohexose mutase family.</text>
</comment>
<feature type="domain" description="Alpha-D-phosphohexomutase alpha/beta/alpha" evidence="4">
    <location>
        <begin position="12"/>
        <end position="153"/>
    </location>
</feature>
<dbReference type="InterPro" id="IPR005841">
    <property type="entry name" value="Alpha-D-phosphohexomutase_SF"/>
</dbReference>
<dbReference type="InterPro" id="IPR005845">
    <property type="entry name" value="A-D-PHexomutase_a/b/a-II"/>
</dbReference>
<dbReference type="SUPFAM" id="SSF53738">
    <property type="entry name" value="Phosphoglucomutase, first 3 domains"/>
    <property type="match status" value="3"/>
</dbReference>
<evidence type="ECO:0000259" key="4">
    <source>
        <dbReference type="Pfam" id="PF02878"/>
    </source>
</evidence>
<evidence type="ECO:0000259" key="5">
    <source>
        <dbReference type="Pfam" id="PF02879"/>
    </source>
</evidence>
<evidence type="ECO:0000259" key="6">
    <source>
        <dbReference type="Pfam" id="PF02880"/>
    </source>
</evidence>
<dbReference type="CDD" id="cd03089">
    <property type="entry name" value="PMM_PGM"/>
    <property type="match status" value="1"/>
</dbReference>
<name>A0A6A8M6A2_9FIRM</name>
<evidence type="ECO:0000256" key="1">
    <source>
        <dbReference type="ARBA" id="ARBA00001946"/>
    </source>
</evidence>